<accession>A0A4U6XA45</accession>
<dbReference type="AlphaFoldDB" id="A0A4U6XA45"/>
<dbReference type="OrthoDB" id="4851809at2759"/>
<dbReference type="Proteomes" id="UP000310108">
    <property type="component" value="Unassembled WGS sequence"/>
</dbReference>
<dbReference type="EMBL" id="PJEX01000233">
    <property type="protein sequence ID" value="TKW52530.1"/>
    <property type="molecule type" value="Genomic_DNA"/>
</dbReference>
<evidence type="ECO:0000313" key="3">
    <source>
        <dbReference type="Proteomes" id="UP000310108"/>
    </source>
</evidence>
<proteinExistence type="predicted"/>
<evidence type="ECO:0000313" key="2">
    <source>
        <dbReference type="EMBL" id="TKW52530.1"/>
    </source>
</evidence>
<keyword evidence="3" id="KW-1185">Reference proteome</keyword>
<comment type="caution">
    <text evidence="2">The sequence shown here is derived from an EMBL/GenBank/DDBJ whole genome shotgun (WGS) entry which is preliminary data.</text>
</comment>
<reference evidence="2 3" key="1">
    <citation type="journal article" date="2019" name="PLoS ONE">
        <title>Comparative genome analysis indicates high evolutionary potential of pathogenicity genes in Colletotrichum tanaceti.</title>
        <authorList>
            <person name="Lelwala R.V."/>
            <person name="Korhonen P.K."/>
            <person name="Young N.D."/>
            <person name="Scott J.B."/>
            <person name="Ades P.A."/>
            <person name="Gasser R.B."/>
            <person name="Taylor P.W.J."/>
        </authorList>
    </citation>
    <scope>NUCLEOTIDE SEQUENCE [LARGE SCALE GENOMIC DNA]</scope>
    <source>
        <strain evidence="2">BRIP57314</strain>
    </source>
</reference>
<protein>
    <recommendedName>
        <fullName evidence="4">Fungal N-terminal domain-containing protein</fullName>
    </recommendedName>
</protein>
<feature type="coiled-coil region" evidence="1">
    <location>
        <begin position="956"/>
        <end position="986"/>
    </location>
</feature>
<evidence type="ECO:0008006" key="4">
    <source>
        <dbReference type="Google" id="ProtNLM"/>
    </source>
</evidence>
<sequence>MAELVGTVVGVVSLGLQICLGLNTYLDGVQGHREETESTRRHCRSMEALVKQIEDVQRRNSASFGGNSTGSSPVLQPVLASAQTELSLLNDYLKKVCAEASTPQTTIAQRIEGQKRKLLYPFRRDHLNRLGERLATANTALQTTLHLVQIELSLEAGRDLKGLDTASGSLTHDVAALGLGIQDSLQASHRASEEIILSIQSQAADTSLILSTSRDTGAAIREEFAEVKTMLAAIFSLDTRETYQRMCSKPDALRAMYELAAAEPGHGRKEDAHRHSSLQLRSGNTYLDVQCRCRTRKVQTRRRRQAGPLFFIFEAVAENNHASGCPLAGLVDPDTTWSAGISLRAFRGLVSVAVATTLSAARGAGGFSISPVFTYAPVRDNSPAFEAVMVLRHAASLVFGGDLSRGAYGELARRGVRTLQVIFRTKRASPFDLDMRGHNLLHLTSQLFIEKTGKETLALLRFLVALGVPRRANSDGSLPLQQFLFCLALDGDGSSMPAWISESFDLLCPDDTYFNLLGPPPLHPESMMCWIKRHQLLVTQSRKMSDFYEGHLQKAVFMRNHAALSQILDADPLTLDLSAEDALSQPSLRHLICWPQGLRTIIDRLGNSVIHQHDRHEESALEYALWQKCPVCVVTHPNQNPSLDDGSHGTCSCMEVVKLLLDADCLITALRWPEWTWALALASDRARHLVIDDLVLRRRRLKDAALARLSPEQIDLMNLDGPSILDRHTNKVLDLLENDGHDVPFGLNTRTHQRIPTIYHSIALVPDESHLADVFYSRGFHEVDTPDARGFTPLMISWNTGFIIWLVEHEASLASLVPGTVEGYTAAHEVLSYQRRPQQYQDKGHSQIMAATRSAISEAPYLDACRCRCSLHGCHPYSMLFKGTQWSMQEELESEDIGTAMTVLDNFLVYMTGSLAALEGGDRGMIPRDLVSTWLRGCTFATLPLRHTCCNNGRARHDEEEVEEILEEDAAELRRLETLLVEFEEAIDDSGSPLTEFLQTYWKDKMTSVLRDINEQRLTERDVEGARSLGVYLRAPADGCKDLDFGRNEEKWVRYFNDKLDSLIR</sequence>
<evidence type="ECO:0000256" key="1">
    <source>
        <dbReference type="SAM" id="Coils"/>
    </source>
</evidence>
<organism evidence="2 3">
    <name type="scientific">Colletotrichum tanaceti</name>
    <dbReference type="NCBI Taxonomy" id="1306861"/>
    <lineage>
        <taxon>Eukaryota</taxon>
        <taxon>Fungi</taxon>
        <taxon>Dikarya</taxon>
        <taxon>Ascomycota</taxon>
        <taxon>Pezizomycotina</taxon>
        <taxon>Sordariomycetes</taxon>
        <taxon>Hypocreomycetidae</taxon>
        <taxon>Glomerellales</taxon>
        <taxon>Glomerellaceae</taxon>
        <taxon>Colletotrichum</taxon>
        <taxon>Colletotrichum destructivum species complex</taxon>
    </lineage>
</organism>
<name>A0A4U6XA45_9PEZI</name>
<gene>
    <name evidence="2" type="ORF">CTA1_8787</name>
</gene>
<keyword evidence="1" id="KW-0175">Coiled coil</keyword>